<protein>
    <recommendedName>
        <fullName evidence="3">Gamma-butyrobetaine hydroxylase-like N-terminal domain-containing protein</fullName>
    </recommendedName>
</protein>
<keyword evidence="2" id="KW-0408">Iron</keyword>
<dbReference type="EMBL" id="CP036339">
    <property type="protein sequence ID" value="QDT75444.1"/>
    <property type="molecule type" value="Genomic_DNA"/>
</dbReference>
<dbReference type="OrthoDB" id="9794178at2"/>
<dbReference type="InterPro" id="IPR038492">
    <property type="entry name" value="GBBH-like_N_sf"/>
</dbReference>
<evidence type="ECO:0000256" key="1">
    <source>
        <dbReference type="ARBA" id="ARBA00022723"/>
    </source>
</evidence>
<dbReference type="PANTHER" id="PTHR35303:SF5">
    <property type="entry name" value="OS02G0197800 PROTEIN"/>
    <property type="match status" value="1"/>
</dbReference>
<name>A0A517U490_9BACT</name>
<dbReference type="GO" id="GO:0046872">
    <property type="term" value="F:metal ion binding"/>
    <property type="evidence" value="ECO:0007669"/>
    <property type="project" value="UniProtKB-KW"/>
</dbReference>
<keyword evidence="1" id="KW-0479">Metal-binding</keyword>
<dbReference type="Proteomes" id="UP000317909">
    <property type="component" value="Chromosome"/>
</dbReference>
<dbReference type="RefSeq" id="WP_145435099.1">
    <property type="nucleotide sequence ID" value="NZ_CP036339.1"/>
</dbReference>
<dbReference type="KEGG" id="llh:I41_46540"/>
<keyword evidence="5" id="KW-1185">Reference proteome</keyword>
<reference evidence="4 5" key="1">
    <citation type="submission" date="2019-02" db="EMBL/GenBank/DDBJ databases">
        <title>Deep-cultivation of Planctomycetes and their phenomic and genomic characterization uncovers novel biology.</title>
        <authorList>
            <person name="Wiegand S."/>
            <person name="Jogler M."/>
            <person name="Boedeker C."/>
            <person name="Pinto D."/>
            <person name="Vollmers J."/>
            <person name="Rivas-Marin E."/>
            <person name="Kohn T."/>
            <person name="Peeters S.H."/>
            <person name="Heuer A."/>
            <person name="Rast P."/>
            <person name="Oberbeckmann S."/>
            <person name="Bunk B."/>
            <person name="Jeske O."/>
            <person name="Meyerdierks A."/>
            <person name="Storesund J.E."/>
            <person name="Kallscheuer N."/>
            <person name="Luecker S."/>
            <person name="Lage O.M."/>
            <person name="Pohl T."/>
            <person name="Merkel B.J."/>
            <person name="Hornburger P."/>
            <person name="Mueller R.-W."/>
            <person name="Bruemmer F."/>
            <person name="Labrenz M."/>
            <person name="Spormann A.M."/>
            <person name="Op den Camp H."/>
            <person name="Overmann J."/>
            <person name="Amann R."/>
            <person name="Jetten M.S.M."/>
            <person name="Mascher T."/>
            <person name="Medema M.H."/>
            <person name="Devos D.P."/>
            <person name="Kaster A.-K."/>
            <person name="Ovreas L."/>
            <person name="Rohde M."/>
            <person name="Galperin M.Y."/>
            <person name="Jogler C."/>
        </authorList>
    </citation>
    <scope>NUCLEOTIDE SEQUENCE [LARGE SCALE GENOMIC DNA]</scope>
    <source>
        <strain evidence="4 5">I41</strain>
    </source>
</reference>
<feature type="domain" description="Gamma-butyrobetaine hydroxylase-like N-terminal" evidence="3">
    <location>
        <begin position="14"/>
        <end position="99"/>
    </location>
</feature>
<evidence type="ECO:0000313" key="4">
    <source>
        <dbReference type="EMBL" id="QDT75444.1"/>
    </source>
</evidence>
<dbReference type="AlphaFoldDB" id="A0A517U490"/>
<dbReference type="Pfam" id="PF06155">
    <property type="entry name" value="GBBH-like_N"/>
    <property type="match status" value="1"/>
</dbReference>
<dbReference type="PANTHER" id="PTHR35303">
    <property type="entry name" value="OS02G0197800 PROTEIN"/>
    <property type="match status" value="1"/>
</dbReference>
<gene>
    <name evidence="4" type="ORF">I41_46540</name>
</gene>
<dbReference type="InterPro" id="IPR010376">
    <property type="entry name" value="GBBH-like_N"/>
</dbReference>
<dbReference type="Gene3D" id="3.30.2020.30">
    <property type="match status" value="1"/>
</dbReference>
<accession>A0A517U490</accession>
<sequence>MTASPTELKLVAPDRLRIVWTDGQVREYSVRELREQCPCASCRERRMAPPPPPTTLTVLSPAETQPLRIAAMTPSGRYAYSIDFSDGHDTGIYTLELLRELGSEASS</sequence>
<evidence type="ECO:0000259" key="3">
    <source>
        <dbReference type="Pfam" id="PF06155"/>
    </source>
</evidence>
<evidence type="ECO:0000313" key="5">
    <source>
        <dbReference type="Proteomes" id="UP000317909"/>
    </source>
</evidence>
<evidence type="ECO:0000256" key="2">
    <source>
        <dbReference type="ARBA" id="ARBA00023004"/>
    </source>
</evidence>
<organism evidence="4 5">
    <name type="scientific">Lacipirellula limnantheis</name>
    <dbReference type="NCBI Taxonomy" id="2528024"/>
    <lineage>
        <taxon>Bacteria</taxon>
        <taxon>Pseudomonadati</taxon>
        <taxon>Planctomycetota</taxon>
        <taxon>Planctomycetia</taxon>
        <taxon>Pirellulales</taxon>
        <taxon>Lacipirellulaceae</taxon>
        <taxon>Lacipirellula</taxon>
    </lineage>
</organism>
<proteinExistence type="predicted"/>